<proteinExistence type="predicted"/>
<gene>
    <name evidence="2" type="ORF">QU38_01220</name>
</gene>
<evidence type="ECO:0000313" key="3">
    <source>
        <dbReference type="Proteomes" id="UP000032274"/>
    </source>
</evidence>
<name>A0AA40ML28_STAAU</name>
<dbReference type="EMBL" id="JXIG01000267">
    <property type="protein sequence ID" value="KIU01516.1"/>
    <property type="molecule type" value="Genomic_DNA"/>
</dbReference>
<feature type="region of interest" description="Disordered" evidence="1">
    <location>
        <begin position="50"/>
        <end position="99"/>
    </location>
</feature>
<sequence length="141" mass="14073">AERGGGGGGGGRAGGEKGPGPGEGPGRPLERAWPAGRGPIVVQGLQAQRVDHVDHGAGADRNAGGAQRARKADDVVGDQSTGRRFGHLGHRGPGSLSGQAGSLTASLIVFCSASPCMRAMSSWYFNSAPSVSPTTCGVSVR</sequence>
<reference evidence="2 3" key="1">
    <citation type="submission" date="2015-01" db="EMBL/GenBank/DDBJ databases">
        <title>Characterization of Swiss Staphylococcus aureus strains involved in food poisoning.</title>
        <authorList>
            <person name="Crovadore J."/>
            <person name="Chablais R."/>
            <person name="Tonacini J."/>
            <person name="Schnyder B."/>
            <person name="Lefort F."/>
        </authorList>
    </citation>
    <scope>NUCLEOTIDE SEQUENCE [LARGE SCALE GENOMIC DNA]</scope>
    <source>
        <strain evidence="2 3">SA-120</strain>
    </source>
</reference>
<feature type="non-terminal residue" evidence="2">
    <location>
        <position position="141"/>
    </location>
</feature>
<dbReference type="Proteomes" id="UP000032274">
    <property type="component" value="Unassembled WGS sequence"/>
</dbReference>
<protein>
    <submittedName>
        <fullName evidence="2">Uncharacterized protein</fullName>
    </submittedName>
</protein>
<comment type="caution">
    <text evidence="2">The sequence shown here is derived from an EMBL/GenBank/DDBJ whole genome shotgun (WGS) entry which is preliminary data.</text>
</comment>
<dbReference type="AlphaFoldDB" id="A0AA40ML28"/>
<feature type="compositionally biased region" description="Gly residues" evidence="1">
    <location>
        <begin position="1"/>
        <end position="25"/>
    </location>
</feature>
<organism evidence="2 3">
    <name type="scientific">Staphylococcus aureus</name>
    <dbReference type="NCBI Taxonomy" id="1280"/>
    <lineage>
        <taxon>Bacteria</taxon>
        <taxon>Bacillati</taxon>
        <taxon>Bacillota</taxon>
        <taxon>Bacilli</taxon>
        <taxon>Bacillales</taxon>
        <taxon>Staphylococcaceae</taxon>
        <taxon>Staphylococcus</taxon>
    </lineage>
</organism>
<feature type="non-terminal residue" evidence="2">
    <location>
        <position position="1"/>
    </location>
</feature>
<accession>A0AA40ML28</accession>
<evidence type="ECO:0000313" key="2">
    <source>
        <dbReference type="EMBL" id="KIU01516.1"/>
    </source>
</evidence>
<evidence type="ECO:0000256" key="1">
    <source>
        <dbReference type="SAM" id="MobiDB-lite"/>
    </source>
</evidence>
<feature type="region of interest" description="Disordered" evidence="1">
    <location>
        <begin position="1"/>
        <end position="38"/>
    </location>
</feature>